<dbReference type="RefSeq" id="XP_008092805.1">
    <property type="nucleotide sequence ID" value="XM_008094614.1"/>
</dbReference>
<dbReference type="GeneID" id="24409294"/>
<dbReference type="HOGENOM" id="CLU_3014063_0_0_1"/>
<feature type="compositionally biased region" description="Polar residues" evidence="1">
    <location>
        <begin position="1"/>
        <end position="10"/>
    </location>
</feature>
<feature type="region of interest" description="Disordered" evidence="1">
    <location>
        <begin position="1"/>
        <end position="56"/>
    </location>
</feature>
<reference evidence="3" key="1">
    <citation type="journal article" date="2012" name="Nat. Genet.">
        <title>Lifestyle transitions in plant pathogenic Colletotrichum fungi deciphered by genome and transcriptome analyses.</title>
        <authorList>
            <person name="O'Connell R.J."/>
            <person name="Thon M.R."/>
            <person name="Hacquard S."/>
            <person name="Amyotte S.G."/>
            <person name="Kleemann J."/>
            <person name="Torres M.F."/>
            <person name="Damm U."/>
            <person name="Buiate E.A."/>
            <person name="Epstein L."/>
            <person name="Alkan N."/>
            <person name="Altmueller J."/>
            <person name="Alvarado-Balderrama L."/>
            <person name="Bauser C.A."/>
            <person name="Becker C."/>
            <person name="Birren B.W."/>
            <person name="Chen Z."/>
            <person name="Choi J."/>
            <person name="Crouch J.A."/>
            <person name="Duvick J.P."/>
            <person name="Farman M.A."/>
            <person name="Gan P."/>
            <person name="Heiman D."/>
            <person name="Henrissat B."/>
            <person name="Howard R.J."/>
            <person name="Kabbage M."/>
            <person name="Koch C."/>
            <person name="Kracher B."/>
            <person name="Kubo Y."/>
            <person name="Law A.D."/>
            <person name="Lebrun M.-H."/>
            <person name="Lee Y.-H."/>
            <person name="Miyara I."/>
            <person name="Moore N."/>
            <person name="Neumann U."/>
            <person name="Nordstroem K."/>
            <person name="Panaccione D.G."/>
            <person name="Panstruga R."/>
            <person name="Place M."/>
            <person name="Proctor R.H."/>
            <person name="Prusky D."/>
            <person name="Rech G."/>
            <person name="Reinhardt R."/>
            <person name="Rollins J.A."/>
            <person name="Rounsley S."/>
            <person name="Schardl C.L."/>
            <person name="Schwartz D.C."/>
            <person name="Shenoy N."/>
            <person name="Shirasu K."/>
            <person name="Sikhakolli U.R."/>
            <person name="Stueber K."/>
            <person name="Sukno S.A."/>
            <person name="Sweigard J.A."/>
            <person name="Takano Y."/>
            <person name="Takahara H."/>
            <person name="Trail F."/>
            <person name="van der Does H.C."/>
            <person name="Voll L.M."/>
            <person name="Will I."/>
            <person name="Young S."/>
            <person name="Zeng Q."/>
            <person name="Zhang J."/>
            <person name="Zhou S."/>
            <person name="Dickman M.B."/>
            <person name="Schulze-Lefert P."/>
            <person name="Ver Loren van Themaat E."/>
            <person name="Ma L.-J."/>
            <person name="Vaillancourt L.J."/>
        </authorList>
    </citation>
    <scope>NUCLEOTIDE SEQUENCE [LARGE SCALE GENOMIC DNA]</scope>
    <source>
        <strain evidence="3">M1.001 / M2 / FGSC 10212</strain>
    </source>
</reference>
<name>E3QD13_COLGM</name>
<accession>E3QD13</accession>
<organism evidence="3">
    <name type="scientific">Colletotrichum graminicola (strain M1.001 / M2 / FGSC 10212)</name>
    <name type="common">Maize anthracnose fungus</name>
    <name type="synonym">Glomerella graminicola</name>
    <dbReference type="NCBI Taxonomy" id="645133"/>
    <lineage>
        <taxon>Eukaryota</taxon>
        <taxon>Fungi</taxon>
        <taxon>Dikarya</taxon>
        <taxon>Ascomycota</taxon>
        <taxon>Pezizomycotina</taxon>
        <taxon>Sordariomycetes</taxon>
        <taxon>Hypocreomycetidae</taxon>
        <taxon>Glomerellales</taxon>
        <taxon>Glomerellaceae</taxon>
        <taxon>Colletotrichum</taxon>
        <taxon>Colletotrichum graminicola species complex</taxon>
    </lineage>
</organism>
<evidence type="ECO:0000256" key="1">
    <source>
        <dbReference type="SAM" id="MobiDB-lite"/>
    </source>
</evidence>
<dbReference type="AlphaFoldDB" id="E3QD13"/>
<gene>
    <name evidence="2" type="ORF">GLRG_03929</name>
</gene>
<protein>
    <submittedName>
        <fullName evidence="2">Uncharacterized protein</fullName>
    </submittedName>
</protein>
<evidence type="ECO:0000313" key="2">
    <source>
        <dbReference type="EMBL" id="EFQ28785.1"/>
    </source>
</evidence>
<dbReference type="EMBL" id="GG697342">
    <property type="protein sequence ID" value="EFQ28785.1"/>
    <property type="molecule type" value="Genomic_DNA"/>
</dbReference>
<sequence>MVSRTSSYSSPKKGEEGPSSMYMSGCAPHDDVGAQGYATGELDPETHRASCIEGGG</sequence>
<dbReference type="Proteomes" id="UP000008782">
    <property type="component" value="Unassembled WGS sequence"/>
</dbReference>
<dbReference type="VEuPathDB" id="FungiDB:GLRG_03929"/>
<keyword evidence="3" id="KW-1185">Reference proteome</keyword>
<proteinExistence type="predicted"/>
<evidence type="ECO:0000313" key="3">
    <source>
        <dbReference type="Proteomes" id="UP000008782"/>
    </source>
</evidence>